<dbReference type="Gene3D" id="3.10.310.10">
    <property type="entry name" value="Diaminopimelate Epimerase, Chain A, domain 1"/>
    <property type="match status" value="2"/>
</dbReference>
<comment type="similarity">
    <text evidence="1">Belongs to the PhzF family.</text>
</comment>
<comment type="caution">
    <text evidence="3">The sequence shown here is derived from an EMBL/GenBank/DDBJ whole genome shotgun (WGS) entry which is preliminary data.</text>
</comment>
<dbReference type="Pfam" id="PF02567">
    <property type="entry name" value="PhzC-PhzF"/>
    <property type="match status" value="1"/>
</dbReference>
<dbReference type="EMBL" id="JAVREP010000001">
    <property type="protein sequence ID" value="MDT0327337.1"/>
    <property type="molecule type" value="Genomic_DNA"/>
</dbReference>
<dbReference type="NCBIfam" id="TIGR00654">
    <property type="entry name" value="PhzF_family"/>
    <property type="match status" value="1"/>
</dbReference>
<keyword evidence="4" id="KW-1185">Reference proteome</keyword>
<dbReference type="SUPFAM" id="SSF54506">
    <property type="entry name" value="Diaminopimelate epimerase-like"/>
    <property type="match status" value="1"/>
</dbReference>
<gene>
    <name evidence="3" type="ORF">RM479_02820</name>
</gene>
<dbReference type="RefSeq" id="WP_311510124.1">
    <property type="nucleotide sequence ID" value="NZ_JAVREP010000001.1"/>
</dbReference>
<sequence>MPEYRVIDAFTDRPLAGNPAAVLVLPDAYPDAWAQGVAAEFNLSETAFARPVEDPDADYELRWFTPTVEIDLCGHATLATAHALAELGVAGPYRFATRSGVLTVAERDGLLWMDFPAKPPVPVEAPEGLAEALGAEPLWVGLGGANDLLVEVADEATVRALTPDIAALARMPYHLVIPTAPADARVDFVSRVFAPNVGIAEDPVTGSAHTVLAPFWAERLGRAELTAHQASERGGDLLLEHRGDRVLIGGHAVSVARGELNL</sequence>
<keyword evidence="2" id="KW-0413">Isomerase</keyword>
<proteinExistence type="inferred from homology"/>
<dbReference type="PIRSF" id="PIRSF016184">
    <property type="entry name" value="PhzC_PhzF"/>
    <property type="match status" value="1"/>
</dbReference>
<organism evidence="3 4">
    <name type="scientific">Nocardiopsis lambiniae</name>
    <dbReference type="NCBI Taxonomy" id="3075539"/>
    <lineage>
        <taxon>Bacteria</taxon>
        <taxon>Bacillati</taxon>
        <taxon>Actinomycetota</taxon>
        <taxon>Actinomycetes</taxon>
        <taxon>Streptosporangiales</taxon>
        <taxon>Nocardiopsidaceae</taxon>
        <taxon>Nocardiopsis</taxon>
    </lineage>
</organism>
<protein>
    <submittedName>
        <fullName evidence="3">PhzF family phenazine biosynthesis protein</fullName>
    </submittedName>
</protein>
<accession>A0ABU2M409</accession>
<name>A0ABU2M409_9ACTN</name>
<dbReference type="PANTHER" id="PTHR13774:SF17">
    <property type="entry name" value="PHENAZINE BIOSYNTHESIS-LIKE DOMAIN-CONTAINING PROTEIN"/>
    <property type="match status" value="1"/>
</dbReference>
<evidence type="ECO:0000256" key="2">
    <source>
        <dbReference type="ARBA" id="ARBA00023235"/>
    </source>
</evidence>
<dbReference type="PANTHER" id="PTHR13774">
    <property type="entry name" value="PHENAZINE BIOSYNTHESIS PROTEIN"/>
    <property type="match status" value="1"/>
</dbReference>
<dbReference type="InterPro" id="IPR003719">
    <property type="entry name" value="Phenazine_PhzF-like"/>
</dbReference>
<evidence type="ECO:0000313" key="3">
    <source>
        <dbReference type="EMBL" id="MDT0327337.1"/>
    </source>
</evidence>
<evidence type="ECO:0000313" key="4">
    <source>
        <dbReference type="Proteomes" id="UP001183390"/>
    </source>
</evidence>
<evidence type="ECO:0000256" key="1">
    <source>
        <dbReference type="ARBA" id="ARBA00008270"/>
    </source>
</evidence>
<reference evidence="4" key="1">
    <citation type="submission" date="2023-07" db="EMBL/GenBank/DDBJ databases">
        <title>30 novel species of actinomycetes from the DSMZ collection.</title>
        <authorList>
            <person name="Nouioui I."/>
        </authorList>
    </citation>
    <scope>NUCLEOTIDE SEQUENCE [LARGE SCALE GENOMIC DNA]</scope>
    <source>
        <strain evidence="4">DSM 44743</strain>
    </source>
</reference>
<dbReference type="Proteomes" id="UP001183390">
    <property type="component" value="Unassembled WGS sequence"/>
</dbReference>